<dbReference type="EMBL" id="JACSCY010000001">
    <property type="protein sequence ID" value="MBC6609641.1"/>
    <property type="molecule type" value="Genomic_DNA"/>
</dbReference>
<evidence type="ECO:0000313" key="1">
    <source>
        <dbReference type="EMBL" id="MBC6609641.1"/>
    </source>
</evidence>
<evidence type="ECO:0008006" key="3">
    <source>
        <dbReference type="Google" id="ProtNLM"/>
    </source>
</evidence>
<comment type="caution">
    <text evidence="1">The sequence shown here is derived from an EMBL/GenBank/DDBJ whole genome shotgun (WGS) entry which is preliminary data.</text>
</comment>
<sequence length="324" mass="35138">MRPLTKVLLAVLLLLLVSVVGGYFYARKKFEPPLNQLVVTKLPATCTFSWLADTSAGRITPHAALLVPVTLPGCPRTCYLQFDTGAPYSALYAKPMAALQKQYPAMRTTIQPTTTSAQNVRFALGQAQVQAREMRVLPYGTAQLPDSATLLVIGTLGTDALEGRALVLDYARHRFMLSNVVPDSLARHAAFVPLSFKSRRLLVEAAIAGEDRQLLFDSGSSAFALLTSESEWHKMAQPAAAVQTTSVNSWGSTLTSYTTATAARLQLGSTALPLHTVTYIEGMSWWQQLLMQTSGMSGMLGNEPFAEQLVVLDIRGGRFGVVTK</sequence>
<gene>
    <name evidence="1" type="ORF">H8B15_01825</name>
</gene>
<dbReference type="Proteomes" id="UP000622017">
    <property type="component" value="Unassembled WGS sequence"/>
</dbReference>
<dbReference type="RefSeq" id="WP_187317943.1">
    <property type="nucleotide sequence ID" value="NZ_JACSCY010000001.1"/>
</dbReference>
<keyword evidence="2" id="KW-1185">Reference proteome</keyword>
<protein>
    <recommendedName>
        <fullName evidence="3">Peptidase A2 domain-containing protein</fullName>
    </recommendedName>
</protein>
<organism evidence="1 2">
    <name type="scientific">Hymenobacter citatus</name>
    <dbReference type="NCBI Taxonomy" id="2763506"/>
    <lineage>
        <taxon>Bacteria</taxon>
        <taxon>Pseudomonadati</taxon>
        <taxon>Bacteroidota</taxon>
        <taxon>Cytophagia</taxon>
        <taxon>Cytophagales</taxon>
        <taxon>Hymenobacteraceae</taxon>
        <taxon>Hymenobacter</taxon>
    </lineage>
</organism>
<evidence type="ECO:0000313" key="2">
    <source>
        <dbReference type="Proteomes" id="UP000622017"/>
    </source>
</evidence>
<proteinExistence type="predicted"/>
<name>A0ABR7MF06_9BACT</name>
<reference evidence="1 2" key="1">
    <citation type="submission" date="2020-08" db="EMBL/GenBank/DDBJ databases">
        <title>Hymenobacter sp.</title>
        <authorList>
            <person name="Kim M.K."/>
        </authorList>
    </citation>
    <scope>NUCLEOTIDE SEQUENCE [LARGE SCALE GENOMIC DNA]</scope>
    <source>
        <strain evidence="1 2">BT507</strain>
    </source>
</reference>
<accession>A0ABR7MF06</accession>